<name>A0ABX2AF48_9PROT</name>
<gene>
    <name evidence="1" type="ORF">HNW77_10920</name>
</gene>
<protein>
    <recommendedName>
        <fullName evidence="3">Endonuclease</fullName>
    </recommendedName>
</protein>
<evidence type="ECO:0000313" key="2">
    <source>
        <dbReference type="Proteomes" id="UP000623090"/>
    </source>
</evidence>
<comment type="caution">
    <text evidence="1">The sequence shown here is derived from an EMBL/GenBank/DDBJ whole genome shotgun (WGS) entry which is preliminary data.</text>
</comment>
<proteinExistence type="predicted"/>
<dbReference type="Proteomes" id="UP000623090">
    <property type="component" value="Unassembled WGS sequence"/>
</dbReference>
<dbReference type="RefSeq" id="WP_172157596.1">
    <property type="nucleotide sequence ID" value="NZ_JABJWC010000026.1"/>
</dbReference>
<accession>A0ABX2AF48</accession>
<sequence length="106" mass="12167">MAGKFFSRDAIIDTRRNLDRMNAIQKRQGPVSYHTHLITCGCPDPICGAYPRIDETRPLPTPQQAEQTLRAHRHQRKARRKRFNRARLEQLRARAASGCYTGPALI</sequence>
<evidence type="ECO:0000313" key="1">
    <source>
        <dbReference type="EMBL" id="NPC66898.1"/>
    </source>
</evidence>
<evidence type="ECO:0008006" key="3">
    <source>
        <dbReference type="Google" id="ProtNLM"/>
    </source>
</evidence>
<reference evidence="1 2" key="1">
    <citation type="journal article" date="2020" name="Microorganisms">
        <title>Description of Komagataeibacter melaceti sp. nov. and Komagataeibacter melomenusus sp. nov. Isolated from Apple Cider Vinegar.</title>
        <authorList>
            <person name="Maric L."/>
            <person name="Cleenwerck I."/>
            <person name="Accetto T."/>
            <person name="Vandamme P."/>
            <person name="Trcek J."/>
        </authorList>
    </citation>
    <scope>NUCLEOTIDE SEQUENCE [LARGE SCALE GENOMIC DNA]</scope>
    <source>
        <strain evidence="1 2">AV436</strain>
    </source>
</reference>
<dbReference type="EMBL" id="JABJWC010000026">
    <property type="protein sequence ID" value="NPC66898.1"/>
    <property type="molecule type" value="Genomic_DNA"/>
</dbReference>
<keyword evidence="2" id="KW-1185">Reference proteome</keyword>
<organism evidence="1 2">
    <name type="scientific">Komagataeibacter melomenusus</name>
    <dbReference type="NCBI Taxonomy" id="2766578"/>
    <lineage>
        <taxon>Bacteria</taxon>
        <taxon>Pseudomonadati</taxon>
        <taxon>Pseudomonadota</taxon>
        <taxon>Alphaproteobacteria</taxon>
        <taxon>Acetobacterales</taxon>
        <taxon>Acetobacteraceae</taxon>
        <taxon>Komagataeibacter</taxon>
    </lineage>
</organism>